<keyword evidence="5" id="KW-0472">Membrane</keyword>
<feature type="domain" description="Spore germination GerAC-like C-terminal" evidence="8">
    <location>
        <begin position="228"/>
        <end position="395"/>
    </location>
</feature>
<dbReference type="Gene3D" id="3.30.300.210">
    <property type="entry name" value="Nutrient germinant receptor protein C, domain 3"/>
    <property type="match status" value="1"/>
</dbReference>
<dbReference type="Proteomes" id="UP000323521">
    <property type="component" value="Chromosome"/>
</dbReference>
<keyword evidence="6" id="KW-0564">Palmitate</keyword>
<evidence type="ECO:0000256" key="3">
    <source>
        <dbReference type="ARBA" id="ARBA00022544"/>
    </source>
</evidence>
<dbReference type="InterPro" id="IPR046953">
    <property type="entry name" value="Spore_GerAC-like_C"/>
</dbReference>
<dbReference type="Gene3D" id="6.20.190.10">
    <property type="entry name" value="Nutrient germinant receptor protein C, domain 1"/>
    <property type="match status" value="1"/>
</dbReference>
<dbReference type="InterPro" id="IPR038501">
    <property type="entry name" value="Spore_GerAC_C_sf"/>
</dbReference>
<keyword evidence="7" id="KW-0449">Lipoprotein</keyword>
<evidence type="ECO:0000259" key="9">
    <source>
        <dbReference type="Pfam" id="PF25198"/>
    </source>
</evidence>
<reference evidence="10 11" key="1">
    <citation type="submission" date="2016-10" db="EMBL/GenBank/DDBJ databases">
        <title>Complete Genome Sequence of Peptococcaceae strain DCMF.</title>
        <authorList>
            <person name="Edwards R.J."/>
            <person name="Holland S.I."/>
            <person name="Deshpande N.P."/>
            <person name="Wong Y.K."/>
            <person name="Ertan H."/>
            <person name="Manefield M."/>
            <person name="Russell T.L."/>
            <person name="Lee M.J."/>
        </authorList>
    </citation>
    <scope>NUCLEOTIDE SEQUENCE [LARGE SCALE GENOMIC DNA]</scope>
    <source>
        <strain evidence="10 11">DCMF</strain>
    </source>
</reference>
<comment type="similarity">
    <text evidence="2">Belongs to the GerABKC lipoprotein family.</text>
</comment>
<dbReference type="NCBIfam" id="TIGR02887">
    <property type="entry name" value="spore_ger_x_C"/>
    <property type="match status" value="1"/>
</dbReference>
<evidence type="ECO:0000256" key="5">
    <source>
        <dbReference type="ARBA" id="ARBA00023136"/>
    </source>
</evidence>
<dbReference type="PANTHER" id="PTHR35789:SF1">
    <property type="entry name" value="SPORE GERMINATION PROTEIN B3"/>
    <property type="match status" value="1"/>
</dbReference>
<dbReference type="InterPro" id="IPR057336">
    <property type="entry name" value="GerAC_N"/>
</dbReference>
<dbReference type="AlphaFoldDB" id="A0A3G1KQN1"/>
<keyword evidence="4" id="KW-0732">Signal</keyword>
<proteinExistence type="inferred from homology"/>
<evidence type="ECO:0000313" key="11">
    <source>
        <dbReference type="Proteomes" id="UP000323521"/>
    </source>
</evidence>
<evidence type="ECO:0000256" key="7">
    <source>
        <dbReference type="ARBA" id="ARBA00023288"/>
    </source>
</evidence>
<organism evidence="10 11">
    <name type="scientific">Formimonas warabiya</name>
    <dbReference type="NCBI Taxonomy" id="1761012"/>
    <lineage>
        <taxon>Bacteria</taxon>
        <taxon>Bacillati</taxon>
        <taxon>Bacillota</taxon>
        <taxon>Clostridia</taxon>
        <taxon>Eubacteriales</taxon>
        <taxon>Peptococcaceae</taxon>
        <taxon>Candidatus Formimonas</taxon>
    </lineage>
</organism>
<comment type="subcellular location">
    <subcellularLocation>
        <location evidence="1">Membrane</location>
        <topology evidence="1">Lipid-anchor</topology>
    </subcellularLocation>
</comment>
<dbReference type="PROSITE" id="PS51257">
    <property type="entry name" value="PROKAR_LIPOPROTEIN"/>
    <property type="match status" value="1"/>
</dbReference>
<keyword evidence="11" id="KW-1185">Reference proteome</keyword>
<evidence type="ECO:0000256" key="4">
    <source>
        <dbReference type="ARBA" id="ARBA00022729"/>
    </source>
</evidence>
<dbReference type="PANTHER" id="PTHR35789">
    <property type="entry name" value="SPORE GERMINATION PROTEIN B3"/>
    <property type="match status" value="1"/>
</dbReference>
<dbReference type="RefSeq" id="WP_148133989.1">
    <property type="nucleotide sequence ID" value="NZ_CP017634.1"/>
</dbReference>
<feature type="domain" description="Spore germination protein N-terminal" evidence="9">
    <location>
        <begin position="29"/>
        <end position="203"/>
    </location>
</feature>
<evidence type="ECO:0000259" key="8">
    <source>
        <dbReference type="Pfam" id="PF05504"/>
    </source>
</evidence>
<dbReference type="OrthoDB" id="9816067at2"/>
<dbReference type="Pfam" id="PF25198">
    <property type="entry name" value="Spore_GerAC_N"/>
    <property type="match status" value="1"/>
</dbReference>
<protein>
    <recommendedName>
        <fullName evidence="12">Ger(X)C family spore germination protein</fullName>
    </recommendedName>
</protein>
<keyword evidence="3" id="KW-0309">Germination</keyword>
<dbReference type="KEGG" id="fwa:DCMF_08240"/>
<evidence type="ECO:0000256" key="1">
    <source>
        <dbReference type="ARBA" id="ARBA00004635"/>
    </source>
</evidence>
<dbReference type="EMBL" id="CP017634">
    <property type="protein sequence ID" value="ATW24764.1"/>
    <property type="molecule type" value="Genomic_DNA"/>
</dbReference>
<name>A0A3G1KQN1_FORW1</name>
<evidence type="ECO:0008006" key="12">
    <source>
        <dbReference type="Google" id="ProtNLM"/>
    </source>
</evidence>
<evidence type="ECO:0000256" key="6">
    <source>
        <dbReference type="ARBA" id="ARBA00023139"/>
    </source>
</evidence>
<sequence length="404" mass="44891">MISKRPSLFLLTFVFLFFTMVLAGCWDWRELNTLGIVAASGFDRTSEGKISVTVQIVKPAEIATSGKGKGGGTGKPVLVLTSTGDTVFDAVRNATMQVDRKLFWPHDKVFVIGEEMAREGLAPLLDWIDRDAEPRRLPKLLIARGQAKDIMEVESELERLPAFFLENLVKTSGSTSMAVEVRIHDFLKMMTAEGRDPYASCIELVDGKKMGQTGNAGESGSKMQAILTGAAVFRKDRLVGWLDRYETRGLLWVLGKVESGIIVVPSPLAEKEKVSLEIIRANSKIKVKIKENGVPAITVEIQEEGNLGEQMSLVDLTKPAAWHSLEKFQAAAIENEVKKTLRIAQIELGVDIFGFGEAVHRTYPKVWQELKDRWRQVYPLVEVEVKVTAKLRRTGLSTEPNIPK</sequence>
<accession>A0A3G1KQN1</accession>
<dbReference type="Pfam" id="PF05504">
    <property type="entry name" value="Spore_GerAC"/>
    <property type="match status" value="1"/>
</dbReference>
<evidence type="ECO:0000313" key="10">
    <source>
        <dbReference type="EMBL" id="ATW24764.1"/>
    </source>
</evidence>
<evidence type="ECO:0000256" key="2">
    <source>
        <dbReference type="ARBA" id="ARBA00007886"/>
    </source>
</evidence>
<gene>
    <name evidence="10" type="ORF">DCMF_08240</name>
</gene>
<dbReference type="GO" id="GO:0016020">
    <property type="term" value="C:membrane"/>
    <property type="evidence" value="ECO:0007669"/>
    <property type="project" value="UniProtKB-SubCell"/>
</dbReference>
<dbReference type="GO" id="GO:0009847">
    <property type="term" value="P:spore germination"/>
    <property type="evidence" value="ECO:0007669"/>
    <property type="project" value="InterPro"/>
</dbReference>
<dbReference type="InterPro" id="IPR008844">
    <property type="entry name" value="Spore_GerAC-like"/>
</dbReference>